<organism evidence="3 4">
    <name type="scientific">Puniceicoccus vermicola</name>
    <dbReference type="NCBI Taxonomy" id="388746"/>
    <lineage>
        <taxon>Bacteria</taxon>
        <taxon>Pseudomonadati</taxon>
        <taxon>Verrucomicrobiota</taxon>
        <taxon>Opitutia</taxon>
        <taxon>Puniceicoccales</taxon>
        <taxon>Puniceicoccaceae</taxon>
        <taxon>Puniceicoccus</taxon>
    </lineage>
</organism>
<accession>A0A7X1AVI1</accession>
<dbReference type="AlphaFoldDB" id="A0A7X1AVI1"/>
<proteinExistence type="predicted"/>
<dbReference type="InterPro" id="IPR013177">
    <property type="entry name" value="Ribosomal_mS38_C"/>
</dbReference>
<feature type="region of interest" description="Disordered" evidence="1">
    <location>
        <begin position="1"/>
        <end position="31"/>
    </location>
</feature>
<dbReference type="RefSeq" id="WP_185691489.1">
    <property type="nucleotide sequence ID" value="NZ_JACHVA010000033.1"/>
</dbReference>
<name>A0A7X1AVI1_9BACT</name>
<keyword evidence="4" id="KW-1185">Reference proteome</keyword>
<reference evidence="3 4" key="1">
    <citation type="submission" date="2020-07" db="EMBL/GenBank/DDBJ databases">
        <authorList>
            <person name="Feng X."/>
        </authorList>
    </citation>
    <scope>NUCLEOTIDE SEQUENCE [LARGE SCALE GENOMIC DNA]</scope>
    <source>
        <strain evidence="3 4">JCM14086</strain>
    </source>
</reference>
<dbReference type="EMBL" id="JACHVA010000033">
    <property type="protein sequence ID" value="MBC2600751.1"/>
    <property type="molecule type" value="Genomic_DNA"/>
</dbReference>
<comment type="caution">
    <text evidence="3">The sequence shown here is derived from an EMBL/GenBank/DDBJ whole genome shotgun (WGS) entry which is preliminary data.</text>
</comment>
<sequence>MGNLRKKRRLKMNQHKRRKRLRANRHKKRVI</sequence>
<evidence type="ECO:0000313" key="3">
    <source>
        <dbReference type="EMBL" id="MBC2600751.1"/>
    </source>
</evidence>
<evidence type="ECO:0000256" key="1">
    <source>
        <dbReference type="SAM" id="MobiDB-lite"/>
    </source>
</evidence>
<feature type="domain" description="Ribosomal protein mS38 C-terminal" evidence="2">
    <location>
        <begin position="1"/>
        <end position="29"/>
    </location>
</feature>
<evidence type="ECO:0000259" key="2">
    <source>
        <dbReference type="Pfam" id="PF08213"/>
    </source>
</evidence>
<dbReference type="Pfam" id="PF08213">
    <property type="entry name" value="COX24_C"/>
    <property type="match status" value="1"/>
</dbReference>
<gene>
    <name evidence="3" type="ORF">H5P30_03030</name>
</gene>
<evidence type="ECO:0000313" key="4">
    <source>
        <dbReference type="Proteomes" id="UP000525652"/>
    </source>
</evidence>
<protein>
    <submittedName>
        <fullName evidence="3">AURKAIP1/COX24 domain-containing protein</fullName>
    </submittedName>
</protein>
<dbReference type="Proteomes" id="UP000525652">
    <property type="component" value="Unassembled WGS sequence"/>
</dbReference>